<evidence type="ECO:0000256" key="1">
    <source>
        <dbReference type="ARBA" id="ARBA00007261"/>
    </source>
</evidence>
<feature type="domain" description="Peptidase M16 C-terminal" evidence="4">
    <location>
        <begin position="171"/>
        <end position="359"/>
    </location>
</feature>
<evidence type="ECO:0000259" key="3">
    <source>
        <dbReference type="Pfam" id="PF00675"/>
    </source>
</evidence>
<name>A0A0P6YFW9_9CHLR</name>
<dbReference type="PANTHER" id="PTHR11851">
    <property type="entry name" value="METALLOPROTEASE"/>
    <property type="match status" value="1"/>
</dbReference>
<dbReference type="PANTHER" id="PTHR11851:SF49">
    <property type="entry name" value="MITOCHONDRIAL-PROCESSING PEPTIDASE SUBUNIT ALPHA"/>
    <property type="match status" value="1"/>
</dbReference>
<dbReference type="InterPro" id="IPR007863">
    <property type="entry name" value="Peptidase_M16_C"/>
</dbReference>
<dbReference type="Pfam" id="PF05193">
    <property type="entry name" value="Peptidase_M16_C"/>
    <property type="match status" value="1"/>
</dbReference>
<evidence type="ECO:0008006" key="7">
    <source>
        <dbReference type="Google" id="ProtNLM"/>
    </source>
</evidence>
<dbReference type="GO" id="GO:0046872">
    <property type="term" value="F:metal ion binding"/>
    <property type="evidence" value="ECO:0007669"/>
    <property type="project" value="InterPro"/>
</dbReference>
<protein>
    <recommendedName>
        <fullName evidence="7">Peptidase M16</fullName>
    </recommendedName>
</protein>
<reference evidence="5 6" key="1">
    <citation type="submission" date="2015-07" db="EMBL/GenBank/DDBJ databases">
        <title>Whole genome sequence of Thermanaerothrix daxensis DSM 23592.</title>
        <authorList>
            <person name="Hemp J."/>
            <person name="Ward L.M."/>
            <person name="Pace L.A."/>
            <person name="Fischer W.W."/>
        </authorList>
    </citation>
    <scope>NUCLEOTIDE SEQUENCE [LARGE SCALE GENOMIC DNA]</scope>
    <source>
        <strain evidence="5 6">GNS-1</strain>
    </source>
</reference>
<evidence type="ECO:0000313" key="6">
    <source>
        <dbReference type="Proteomes" id="UP000050544"/>
    </source>
</evidence>
<dbReference type="STRING" id="869279.SE15_01120"/>
<dbReference type="InterPro" id="IPR011765">
    <property type="entry name" value="Pept_M16_N"/>
</dbReference>
<dbReference type="Gene3D" id="3.30.830.10">
    <property type="entry name" value="Metalloenzyme, LuxS/M16 peptidase-like"/>
    <property type="match status" value="2"/>
</dbReference>
<dbReference type="AlphaFoldDB" id="A0A0P6YFW9"/>
<comment type="caution">
    <text evidence="5">The sequence shown here is derived from an EMBL/GenBank/DDBJ whole genome shotgun (WGS) entry which is preliminary data.</text>
</comment>
<gene>
    <name evidence="5" type="ORF">SE15_01120</name>
</gene>
<keyword evidence="2" id="KW-0175">Coiled coil</keyword>
<feature type="coiled-coil region" evidence="2">
    <location>
        <begin position="333"/>
        <end position="363"/>
    </location>
</feature>
<proteinExistence type="inferred from homology"/>
<accession>A0A0P6YFW9</accession>
<dbReference type="Pfam" id="PF00675">
    <property type="entry name" value="Peptidase_M16"/>
    <property type="match status" value="1"/>
</dbReference>
<evidence type="ECO:0000259" key="4">
    <source>
        <dbReference type="Pfam" id="PF05193"/>
    </source>
</evidence>
<dbReference type="EMBL" id="LGKO01000002">
    <property type="protein sequence ID" value="KPL83869.1"/>
    <property type="molecule type" value="Genomic_DNA"/>
</dbReference>
<dbReference type="RefSeq" id="WP_054520262.1">
    <property type="nucleotide sequence ID" value="NZ_LGKO01000002.1"/>
</dbReference>
<dbReference type="Proteomes" id="UP000050544">
    <property type="component" value="Unassembled WGS sequence"/>
</dbReference>
<dbReference type="OrthoDB" id="9811314at2"/>
<organism evidence="5 6">
    <name type="scientific">Thermanaerothrix daxensis</name>
    <dbReference type="NCBI Taxonomy" id="869279"/>
    <lineage>
        <taxon>Bacteria</taxon>
        <taxon>Bacillati</taxon>
        <taxon>Chloroflexota</taxon>
        <taxon>Anaerolineae</taxon>
        <taxon>Anaerolineales</taxon>
        <taxon>Anaerolineaceae</taxon>
        <taxon>Thermanaerothrix</taxon>
    </lineage>
</organism>
<feature type="domain" description="Peptidase M16 N-terminal" evidence="3">
    <location>
        <begin position="18"/>
        <end position="162"/>
    </location>
</feature>
<sequence length="432" mass="49051">MTNEASVTRAQLSNRLMVLLKEVHTAPLISFWVWYRVGSRDELPGKTGISHWVEHMQFKGTPRFPSGLLDRWISREGGMWNAFTYLDWTTYFETLPADKIDLALDLEADRMVNSRFDPEEVEAERTVILSEREGSENEPLFLLGEAVQMAAFDRHPYRYEVIGLKEDLRRLTRDDLYQHYRRYYTPANALIAVAGDFETTLMLEKIEKAFGGLPAGEAVKREIPPEPPLEQERRITVKGPGSTVFMHLAYRAPAASDPDFFAFTVLDSLLSGPSSLNMFGGGGVSNKTSRLYRALVERELAVSVGGGLHATIDPYLYDLVITIHPESSPEAVLKAIDAEIQRLQEERVREEEIQRALKQARALFAYGSENITNQGFWLGFSEMFATYDWFAHYVENLSAVQAEDVQRIAQTYLQPQRRVVGIYQPTGEETPA</sequence>
<keyword evidence="6" id="KW-1185">Reference proteome</keyword>
<dbReference type="InterPro" id="IPR011249">
    <property type="entry name" value="Metalloenz_LuxS/M16"/>
</dbReference>
<dbReference type="InterPro" id="IPR050361">
    <property type="entry name" value="MPP/UQCRC_Complex"/>
</dbReference>
<comment type="similarity">
    <text evidence="1">Belongs to the peptidase M16 family.</text>
</comment>
<evidence type="ECO:0000313" key="5">
    <source>
        <dbReference type="EMBL" id="KPL83869.1"/>
    </source>
</evidence>
<dbReference type="SUPFAM" id="SSF63411">
    <property type="entry name" value="LuxS/MPP-like metallohydrolase"/>
    <property type="match status" value="2"/>
</dbReference>
<evidence type="ECO:0000256" key="2">
    <source>
        <dbReference type="SAM" id="Coils"/>
    </source>
</evidence>